<dbReference type="Gene3D" id="1.10.510.10">
    <property type="entry name" value="Transferase(Phosphotransferase) domain 1"/>
    <property type="match status" value="1"/>
</dbReference>
<dbReference type="PRINTS" id="PR00868">
    <property type="entry name" value="DNAPOLI"/>
</dbReference>
<name>A0A7J6DYB0_CANSA</name>
<dbReference type="Gene3D" id="1.10.150.20">
    <property type="entry name" value="5' to 3' exonuclease, C-terminal subdomain"/>
    <property type="match status" value="1"/>
</dbReference>
<organism evidence="4 5">
    <name type="scientific">Cannabis sativa</name>
    <name type="common">Hemp</name>
    <name type="synonym">Marijuana</name>
    <dbReference type="NCBI Taxonomy" id="3483"/>
    <lineage>
        <taxon>Eukaryota</taxon>
        <taxon>Viridiplantae</taxon>
        <taxon>Streptophyta</taxon>
        <taxon>Embryophyta</taxon>
        <taxon>Tracheophyta</taxon>
        <taxon>Spermatophyta</taxon>
        <taxon>Magnoliopsida</taxon>
        <taxon>eudicotyledons</taxon>
        <taxon>Gunneridae</taxon>
        <taxon>Pentapetalae</taxon>
        <taxon>rosids</taxon>
        <taxon>fabids</taxon>
        <taxon>Rosales</taxon>
        <taxon>Cannabaceae</taxon>
        <taxon>Cannabis</taxon>
    </lineage>
</organism>
<dbReference type="Gene3D" id="3.30.70.370">
    <property type="match status" value="1"/>
</dbReference>
<evidence type="ECO:0000256" key="1">
    <source>
        <dbReference type="ARBA" id="ARBA00022705"/>
    </source>
</evidence>
<dbReference type="GO" id="GO:0006302">
    <property type="term" value="P:double-strand break repair"/>
    <property type="evidence" value="ECO:0007669"/>
    <property type="project" value="TreeGrafter"/>
</dbReference>
<protein>
    <recommendedName>
        <fullName evidence="3">DNA-directed DNA polymerase family A palm domain-containing protein</fullName>
    </recommendedName>
</protein>
<dbReference type="InterPro" id="IPR043502">
    <property type="entry name" value="DNA/RNA_pol_sf"/>
</dbReference>
<evidence type="ECO:0000313" key="4">
    <source>
        <dbReference type="EMBL" id="KAF4351145.1"/>
    </source>
</evidence>
<feature type="domain" description="DNA-directed DNA polymerase family A palm" evidence="3">
    <location>
        <begin position="3"/>
        <end position="179"/>
    </location>
</feature>
<dbReference type="PANTHER" id="PTHR10133">
    <property type="entry name" value="DNA POLYMERASE I"/>
    <property type="match status" value="1"/>
</dbReference>
<feature type="signal peptide" evidence="2">
    <location>
        <begin position="1"/>
        <end position="18"/>
    </location>
</feature>
<gene>
    <name evidence="4" type="ORF">F8388_004675</name>
</gene>
<feature type="chain" id="PRO_5029600927" description="DNA-directed DNA polymerase family A palm domain-containing protein" evidence="2">
    <location>
        <begin position="19"/>
        <end position="374"/>
    </location>
</feature>
<dbReference type="PANTHER" id="PTHR10133:SF27">
    <property type="entry name" value="DNA POLYMERASE NU"/>
    <property type="match status" value="1"/>
</dbReference>
<dbReference type="GO" id="GO:0006261">
    <property type="term" value="P:DNA-templated DNA replication"/>
    <property type="evidence" value="ECO:0007669"/>
    <property type="project" value="InterPro"/>
</dbReference>
<evidence type="ECO:0000259" key="3">
    <source>
        <dbReference type="SMART" id="SM00482"/>
    </source>
</evidence>
<dbReference type="GO" id="GO:0003677">
    <property type="term" value="F:DNA binding"/>
    <property type="evidence" value="ECO:0007669"/>
    <property type="project" value="InterPro"/>
</dbReference>
<dbReference type="InterPro" id="IPR002298">
    <property type="entry name" value="DNA_polymerase_A"/>
</dbReference>
<dbReference type="EMBL" id="JAATIP010000346">
    <property type="protein sequence ID" value="KAF4351145.1"/>
    <property type="molecule type" value="Genomic_DNA"/>
</dbReference>
<evidence type="ECO:0000256" key="2">
    <source>
        <dbReference type="SAM" id="SignalP"/>
    </source>
</evidence>
<dbReference type="SMART" id="SM00482">
    <property type="entry name" value="POLAc"/>
    <property type="match status" value="1"/>
</dbReference>
<proteinExistence type="predicted"/>
<dbReference type="Pfam" id="PF00476">
    <property type="entry name" value="DNA_pol_A"/>
    <property type="match status" value="1"/>
</dbReference>
<comment type="caution">
    <text evidence="4">The sequence shown here is derived from an EMBL/GenBank/DDBJ whole genome shotgun (WGS) entry which is preliminary data.</text>
</comment>
<keyword evidence="2" id="KW-0732">Signal</keyword>
<dbReference type="SUPFAM" id="SSF56672">
    <property type="entry name" value="DNA/RNA polymerases"/>
    <property type="match status" value="1"/>
</dbReference>
<dbReference type="GO" id="GO:0003887">
    <property type="term" value="F:DNA-directed DNA polymerase activity"/>
    <property type="evidence" value="ECO:0007669"/>
    <property type="project" value="InterPro"/>
</dbReference>
<evidence type="ECO:0000313" key="5">
    <source>
        <dbReference type="Proteomes" id="UP000525078"/>
    </source>
</evidence>
<dbReference type="AlphaFoldDB" id="A0A7J6DYB0"/>
<sequence>MDSWNLGFWLILPTMLDAFKAGGDFHSRTALNMYPHIREAVKNKQVLLEWDPQPGEDKPPVPLLKVSVEEAKETVALWYRDRQEVLRWQEKRKREAHEKGCVRTLLGRARWFPSLVGASYSQRGHIERAAVNTSVQGSVADVAMCAMLEISTNERLKELGWRLLLQVHDKVILEGPSESAEVAKGIVNECMSKPFNDRNILSVDLAVDAKCAQNWKEEDLLAQPKVPDDQREEMSHFNDDMGELLLYETCSKLLIHDYTLPNIALNDMQGENKSFLVCKKKMAISPELMCCFCPTPFKQFLEAITNMKFDEEPNYAKLISYFDSLIEPIVPLRPIRIHGALKNRSRIVTANKNQRCCLCTKSFQLLNQASSNPN</sequence>
<dbReference type="Proteomes" id="UP000525078">
    <property type="component" value="Unassembled WGS sequence"/>
</dbReference>
<reference evidence="4 5" key="1">
    <citation type="journal article" date="2020" name="bioRxiv">
        <title>Sequence and annotation of 42 cannabis genomes reveals extensive copy number variation in cannabinoid synthesis and pathogen resistance genes.</title>
        <authorList>
            <person name="Mckernan K.J."/>
            <person name="Helbert Y."/>
            <person name="Kane L.T."/>
            <person name="Ebling H."/>
            <person name="Zhang L."/>
            <person name="Liu B."/>
            <person name="Eaton Z."/>
            <person name="Mclaughlin S."/>
            <person name="Kingan S."/>
            <person name="Baybayan P."/>
            <person name="Concepcion G."/>
            <person name="Jordan M."/>
            <person name="Riva A."/>
            <person name="Barbazuk W."/>
            <person name="Harkins T."/>
        </authorList>
    </citation>
    <scope>NUCLEOTIDE SEQUENCE [LARGE SCALE GENOMIC DNA]</scope>
    <source>
        <strain evidence="5">cv. Jamaican Lion 4</strain>
        <tissue evidence="4">Leaf</tissue>
    </source>
</reference>
<dbReference type="InterPro" id="IPR001098">
    <property type="entry name" value="DNA-dir_DNA_pol_A_palm_dom"/>
</dbReference>
<accession>A0A7J6DYB0</accession>
<keyword evidence="1" id="KW-0235">DNA replication</keyword>